<organism evidence="9 10">
    <name type="scientific">Paracoccus rhizosphaerae</name>
    <dbReference type="NCBI Taxonomy" id="1133347"/>
    <lineage>
        <taxon>Bacteria</taxon>
        <taxon>Pseudomonadati</taxon>
        <taxon>Pseudomonadota</taxon>
        <taxon>Alphaproteobacteria</taxon>
        <taxon>Rhodobacterales</taxon>
        <taxon>Paracoccaceae</taxon>
        <taxon>Paracoccus</taxon>
    </lineage>
</organism>
<protein>
    <submittedName>
        <fullName evidence="9">Acyltransferase</fullName>
    </submittedName>
</protein>
<feature type="transmembrane region" description="Helical" evidence="7">
    <location>
        <begin position="178"/>
        <end position="195"/>
    </location>
</feature>
<sequence>MTHIPIDPPRPPRPRAMAEHRMFWMDILRGAAILAVIAYHSVSIPESYGFTPNDTWRQLNETLQLFRMPLLVFLSGMLLTRSLAKPVQQYLGGKLRGILWPFLVWSTIYIAVSGREFMDPSDLQQVYTGGSHLWFLGFIFVYYLAAKPLEAFDPLLVAAAAFGVALLSPDGAKYSERVFYLMALFFLGAATSRHAGTTARMLRSDRVWWLAPIVAVAAMASVRFDLDFGPYWVAISLCGMLFFSAVALRLERTTLAGPLIWIGQRSIVFYVSHAIFMILIARIAGKAGVTSYAAPAVASIVISLAGGWFLALGMARWPAIAALFDAPIPKPTTRPQDAA</sequence>
<evidence type="ECO:0000256" key="4">
    <source>
        <dbReference type="ARBA" id="ARBA00022692"/>
    </source>
</evidence>
<evidence type="ECO:0000256" key="2">
    <source>
        <dbReference type="ARBA" id="ARBA00007400"/>
    </source>
</evidence>
<dbReference type="InterPro" id="IPR002656">
    <property type="entry name" value="Acyl_transf_3_dom"/>
</dbReference>
<feature type="transmembrane region" description="Helical" evidence="7">
    <location>
        <begin position="95"/>
        <end position="114"/>
    </location>
</feature>
<keyword evidence="9" id="KW-0808">Transferase</keyword>
<feature type="transmembrane region" description="Helical" evidence="7">
    <location>
        <begin position="207"/>
        <end position="224"/>
    </location>
</feature>
<dbReference type="RefSeq" id="WP_265507201.1">
    <property type="nucleotide sequence ID" value="NZ_JAOTBE010000026.1"/>
</dbReference>
<evidence type="ECO:0000313" key="10">
    <source>
        <dbReference type="Proteomes" id="UP001589795"/>
    </source>
</evidence>
<comment type="caution">
    <text evidence="9">The sequence shown here is derived from an EMBL/GenBank/DDBJ whole genome shotgun (WGS) entry which is preliminary data.</text>
</comment>
<feature type="transmembrane region" description="Helical" evidence="7">
    <location>
        <begin position="291"/>
        <end position="311"/>
    </location>
</feature>
<feature type="transmembrane region" description="Helical" evidence="7">
    <location>
        <begin position="268"/>
        <end position="285"/>
    </location>
</feature>
<keyword evidence="9" id="KW-0012">Acyltransferase</keyword>
<dbReference type="Proteomes" id="UP001589795">
    <property type="component" value="Unassembled WGS sequence"/>
</dbReference>
<feature type="domain" description="Acyltransferase 3" evidence="8">
    <location>
        <begin position="24"/>
        <end position="311"/>
    </location>
</feature>
<feature type="transmembrane region" description="Helical" evidence="7">
    <location>
        <begin position="126"/>
        <end position="145"/>
    </location>
</feature>
<evidence type="ECO:0000256" key="3">
    <source>
        <dbReference type="ARBA" id="ARBA00022475"/>
    </source>
</evidence>
<gene>
    <name evidence="9" type="ORF">ACFFIZ_14500</name>
</gene>
<reference evidence="9 10" key="1">
    <citation type="submission" date="2024-09" db="EMBL/GenBank/DDBJ databases">
        <authorList>
            <person name="Sun Q."/>
            <person name="Mori K."/>
        </authorList>
    </citation>
    <scope>NUCLEOTIDE SEQUENCE [LARGE SCALE GENOMIC DNA]</scope>
    <source>
        <strain evidence="9 10">CCM 7904</strain>
    </source>
</reference>
<evidence type="ECO:0000259" key="8">
    <source>
        <dbReference type="Pfam" id="PF01757"/>
    </source>
</evidence>
<feature type="transmembrane region" description="Helical" evidence="7">
    <location>
        <begin position="230"/>
        <end position="248"/>
    </location>
</feature>
<comment type="subcellular location">
    <subcellularLocation>
        <location evidence="1">Cell membrane</location>
        <topology evidence="1">Multi-pass membrane protein</topology>
    </subcellularLocation>
</comment>
<keyword evidence="4 7" id="KW-0812">Transmembrane</keyword>
<feature type="transmembrane region" description="Helical" evidence="7">
    <location>
        <begin position="62"/>
        <end position="83"/>
    </location>
</feature>
<dbReference type="GO" id="GO:0016746">
    <property type="term" value="F:acyltransferase activity"/>
    <property type="evidence" value="ECO:0007669"/>
    <property type="project" value="UniProtKB-KW"/>
</dbReference>
<comment type="similarity">
    <text evidence="2">Belongs to the acyltransferase 3 family.</text>
</comment>
<feature type="transmembrane region" description="Helical" evidence="7">
    <location>
        <begin position="23"/>
        <end position="42"/>
    </location>
</feature>
<proteinExistence type="inferred from homology"/>
<evidence type="ECO:0000256" key="1">
    <source>
        <dbReference type="ARBA" id="ARBA00004651"/>
    </source>
</evidence>
<keyword evidence="5 7" id="KW-1133">Transmembrane helix</keyword>
<accession>A0ABV6CL53</accession>
<evidence type="ECO:0000256" key="7">
    <source>
        <dbReference type="SAM" id="Phobius"/>
    </source>
</evidence>
<keyword evidence="6 7" id="KW-0472">Membrane</keyword>
<dbReference type="Pfam" id="PF01757">
    <property type="entry name" value="Acyl_transf_3"/>
    <property type="match status" value="1"/>
</dbReference>
<name>A0ABV6CL53_9RHOB</name>
<feature type="transmembrane region" description="Helical" evidence="7">
    <location>
        <begin position="152"/>
        <end position="172"/>
    </location>
</feature>
<evidence type="ECO:0000313" key="9">
    <source>
        <dbReference type="EMBL" id="MFC0201483.1"/>
    </source>
</evidence>
<dbReference type="PANTHER" id="PTHR40074">
    <property type="entry name" value="O-ACETYLTRANSFERASE WECH"/>
    <property type="match status" value="1"/>
</dbReference>
<keyword evidence="3" id="KW-1003">Cell membrane</keyword>
<dbReference type="EMBL" id="JBHLWQ010000135">
    <property type="protein sequence ID" value="MFC0201483.1"/>
    <property type="molecule type" value="Genomic_DNA"/>
</dbReference>
<evidence type="ECO:0000256" key="5">
    <source>
        <dbReference type="ARBA" id="ARBA00022989"/>
    </source>
</evidence>
<dbReference type="PANTHER" id="PTHR40074:SF2">
    <property type="entry name" value="O-ACETYLTRANSFERASE WECH"/>
    <property type="match status" value="1"/>
</dbReference>
<evidence type="ECO:0000256" key="6">
    <source>
        <dbReference type="ARBA" id="ARBA00023136"/>
    </source>
</evidence>
<keyword evidence="10" id="KW-1185">Reference proteome</keyword>